<dbReference type="SUPFAM" id="SSF57716">
    <property type="entry name" value="Glucocorticoid receptor-like (DNA-binding domain)"/>
    <property type="match status" value="2"/>
</dbReference>
<evidence type="ECO:0000256" key="8">
    <source>
        <dbReference type="PROSITE-ProRule" id="PRU00125"/>
    </source>
</evidence>
<protein>
    <recommendedName>
        <fullName evidence="7">PDZ and LIM domain protein 3</fullName>
    </recommendedName>
</protein>
<evidence type="ECO:0000256" key="3">
    <source>
        <dbReference type="ARBA" id="ARBA00022723"/>
    </source>
</evidence>
<evidence type="ECO:0000313" key="12">
    <source>
        <dbReference type="Proteomes" id="UP001148018"/>
    </source>
</evidence>
<dbReference type="GO" id="GO:0003779">
    <property type="term" value="F:actin binding"/>
    <property type="evidence" value="ECO:0007669"/>
    <property type="project" value="TreeGrafter"/>
</dbReference>
<dbReference type="GO" id="GO:0007507">
    <property type="term" value="P:heart development"/>
    <property type="evidence" value="ECO:0007669"/>
    <property type="project" value="TreeGrafter"/>
</dbReference>
<dbReference type="InterPro" id="IPR001781">
    <property type="entry name" value="Znf_LIM"/>
</dbReference>
<dbReference type="Pfam" id="PF00412">
    <property type="entry name" value="LIM"/>
    <property type="match status" value="1"/>
</dbReference>
<name>A0A9Q0IZ37_9TELE</name>
<dbReference type="InterPro" id="IPR050604">
    <property type="entry name" value="PDZ-LIM_domain"/>
</dbReference>
<dbReference type="PANTHER" id="PTHR24214:SF7">
    <property type="entry name" value="PDZ AND LIM DOMAIN PROTEIN 3"/>
    <property type="match status" value="1"/>
</dbReference>
<dbReference type="GO" id="GO:0030018">
    <property type="term" value="C:Z disc"/>
    <property type="evidence" value="ECO:0007669"/>
    <property type="project" value="UniProtKB-SubCell"/>
</dbReference>
<dbReference type="InterPro" id="IPR031847">
    <property type="entry name" value="PDLI1-4/Zasp-like_mid"/>
</dbReference>
<dbReference type="Pfam" id="PF00595">
    <property type="entry name" value="PDZ"/>
    <property type="match status" value="1"/>
</dbReference>
<dbReference type="Gene3D" id="2.10.110.10">
    <property type="entry name" value="Cysteine Rich Protein"/>
    <property type="match status" value="1"/>
</dbReference>
<dbReference type="GO" id="GO:0051371">
    <property type="term" value="F:muscle alpha-actinin binding"/>
    <property type="evidence" value="ECO:0007669"/>
    <property type="project" value="TreeGrafter"/>
</dbReference>
<dbReference type="Gene3D" id="2.30.42.10">
    <property type="match status" value="1"/>
</dbReference>
<reference evidence="11" key="1">
    <citation type="submission" date="2022-07" db="EMBL/GenBank/DDBJ databases">
        <title>Chromosome-level genome of Muraenolepis orangiensis.</title>
        <authorList>
            <person name="Kim J."/>
        </authorList>
    </citation>
    <scope>NUCLEOTIDE SEQUENCE</scope>
    <source>
        <strain evidence="11">KU_S4_2022</strain>
        <tissue evidence="11">Muscle</tissue>
    </source>
</reference>
<gene>
    <name evidence="11" type="ORF">NHX12_018894</name>
</gene>
<dbReference type="Pfam" id="PF15936">
    <property type="entry name" value="DUF4749"/>
    <property type="match status" value="1"/>
</dbReference>
<dbReference type="GO" id="GO:0031941">
    <property type="term" value="C:filamentous actin"/>
    <property type="evidence" value="ECO:0007669"/>
    <property type="project" value="TreeGrafter"/>
</dbReference>
<evidence type="ECO:0000313" key="11">
    <source>
        <dbReference type="EMBL" id="KAJ3615326.1"/>
    </source>
</evidence>
<evidence type="ECO:0000256" key="7">
    <source>
        <dbReference type="ARBA" id="ARBA00039371"/>
    </source>
</evidence>
<dbReference type="GO" id="GO:0046872">
    <property type="term" value="F:metal ion binding"/>
    <property type="evidence" value="ECO:0007669"/>
    <property type="project" value="UniProtKB-KW"/>
</dbReference>
<comment type="subcellular location">
    <subcellularLocation>
        <location evidence="1">Cytoplasm</location>
        <location evidence="1">Myofibril</location>
        <location evidence="1">Sarcomere</location>
        <location evidence="1">Z line</location>
    </subcellularLocation>
</comment>
<dbReference type="Proteomes" id="UP001148018">
    <property type="component" value="Unassembled WGS sequence"/>
</dbReference>
<evidence type="ECO:0000256" key="4">
    <source>
        <dbReference type="ARBA" id="ARBA00022833"/>
    </source>
</evidence>
<proteinExistence type="predicted"/>
<evidence type="ECO:0000256" key="5">
    <source>
        <dbReference type="ARBA" id="ARBA00023038"/>
    </source>
</evidence>
<dbReference type="AlphaFoldDB" id="A0A9Q0IZ37"/>
<keyword evidence="2" id="KW-0963">Cytoplasm</keyword>
<dbReference type="SMART" id="SM00735">
    <property type="entry name" value="ZM"/>
    <property type="match status" value="1"/>
</dbReference>
<keyword evidence="12" id="KW-1185">Reference proteome</keyword>
<comment type="caution">
    <text evidence="11">The sequence shown here is derived from an EMBL/GenBank/DDBJ whole genome shotgun (WGS) entry which is preliminary data.</text>
</comment>
<evidence type="ECO:0000256" key="1">
    <source>
        <dbReference type="ARBA" id="ARBA00004216"/>
    </source>
</evidence>
<evidence type="ECO:0000256" key="6">
    <source>
        <dbReference type="ARBA" id="ARBA00037484"/>
    </source>
</evidence>
<accession>A0A9Q0IZ37</accession>
<evidence type="ECO:0000259" key="10">
    <source>
        <dbReference type="PROSITE" id="PS50106"/>
    </source>
</evidence>
<sequence length="271" mass="29715">MPLNVITPGSKAAVANLCPGDIILAIEGVPASDMMHCEAQNKIKDASTQLCLTVERNEPRLWSPQEYKPIGTGHNRKAQPFIAAANIDDTRQVVSSAYNTPIGLYSSGNIQDAMQGQIRGLVHDKPESPRTLASIEESDVYRMLQQDQEESHEPRQSGSFKALQEFVDSDGTRPIVTKSVRAPMTKPSAPTGNLQKLPLCDKCGNGIVGTVVKARDKYRHPGCFVCSDCDMNLKQKGYFFVEGQLYCEPHARARTTRPPEGHDLVTTFTSA</sequence>
<feature type="domain" description="LIM zinc-binding" evidence="9">
    <location>
        <begin position="198"/>
        <end position="257"/>
    </location>
</feature>
<dbReference type="SMART" id="SM00132">
    <property type="entry name" value="LIM"/>
    <property type="match status" value="1"/>
</dbReference>
<dbReference type="PANTHER" id="PTHR24214">
    <property type="entry name" value="PDZ AND LIM DOMAIN PROTEIN ZASP"/>
    <property type="match status" value="1"/>
</dbReference>
<organism evidence="11 12">
    <name type="scientific">Muraenolepis orangiensis</name>
    <name type="common">Patagonian moray cod</name>
    <dbReference type="NCBI Taxonomy" id="630683"/>
    <lineage>
        <taxon>Eukaryota</taxon>
        <taxon>Metazoa</taxon>
        <taxon>Chordata</taxon>
        <taxon>Craniata</taxon>
        <taxon>Vertebrata</taxon>
        <taxon>Euteleostomi</taxon>
        <taxon>Actinopterygii</taxon>
        <taxon>Neopterygii</taxon>
        <taxon>Teleostei</taxon>
        <taxon>Neoteleostei</taxon>
        <taxon>Acanthomorphata</taxon>
        <taxon>Zeiogadaria</taxon>
        <taxon>Gadariae</taxon>
        <taxon>Gadiformes</taxon>
        <taxon>Muraenolepidoidei</taxon>
        <taxon>Muraenolepididae</taxon>
        <taxon>Muraenolepis</taxon>
    </lineage>
</organism>
<feature type="domain" description="PDZ" evidence="10">
    <location>
        <begin position="1"/>
        <end position="58"/>
    </location>
</feature>
<dbReference type="InterPro" id="IPR006643">
    <property type="entry name" value="Zasp-like_motif"/>
</dbReference>
<evidence type="ECO:0000256" key="2">
    <source>
        <dbReference type="ARBA" id="ARBA00022490"/>
    </source>
</evidence>
<comment type="function">
    <text evidence="6">May play a role in the organization of actin filament arrays within muscle cells.</text>
</comment>
<dbReference type="CDD" id="cd09450">
    <property type="entry name" value="LIM_ALP"/>
    <property type="match status" value="1"/>
</dbReference>
<dbReference type="PROSITE" id="PS50023">
    <property type="entry name" value="LIM_DOMAIN_2"/>
    <property type="match status" value="1"/>
</dbReference>
<dbReference type="InterPro" id="IPR036034">
    <property type="entry name" value="PDZ_sf"/>
</dbReference>
<dbReference type="FunFam" id="2.10.110.10:FF:000026">
    <property type="entry name" value="PDZ and LIM domain protein 3"/>
    <property type="match status" value="1"/>
</dbReference>
<evidence type="ECO:0000259" key="9">
    <source>
        <dbReference type="PROSITE" id="PS50023"/>
    </source>
</evidence>
<dbReference type="GO" id="GO:0061061">
    <property type="term" value="P:muscle structure development"/>
    <property type="evidence" value="ECO:0007669"/>
    <property type="project" value="TreeGrafter"/>
</dbReference>
<dbReference type="FunFam" id="2.30.42.10:FF:000055">
    <property type="entry name" value="PDZ and LIM domain protein 3"/>
    <property type="match status" value="1"/>
</dbReference>
<dbReference type="SUPFAM" id="SSF50156">
    <property type="entry name" value="PDZ domain-like"/>
    <property type="match status" value="1"/>
</dbReference>
<dbReference type="OrthoDB" id="1293114at2759"/>
<dbReference type="PROSITE" id="PS50106">
    <property type="entry name" value="PDZ"/>
    <property type="match status" value="1"/>
</dbReference>
<keyword evidence="5 8" id="KW-0440">LIM domain</keyword>
<dbReference type="GO" id="GO:0005912">
    <property type="term" value="C:adherens junction"/>
    <property type="evidence" value="ECO:0007669"/>
    <property type="project" value="TreeGrafter"/>
</dbReference>
<keyword evidence="4 8" id="KW-0862">Zinc</keyword>
<dbReference type="EMBL" id="JANIIK010000034">
    <property type="protein sequence ID" value="KAJ3615326.1"/>
    <property type="molecule type" value="Genomic_DNA"/>
</dbReference>
<dbReference type="GO" id="GO:0030036">
    <property type="term" value="P:actin cytoskeleton organization"/>
    <property type="evidence" value="ECO:0007669"/>
    <property type="project" value="TreeGrafter"/>
</dbReference>
<dbReference type="GO" id="GO:0001725">
    <property type="term" value="C:stress fiber"/>
    <property type="evidence" value="ECO:0007669"/>
    <property type="project" value="TreeGrafter"/>
</dbReference>
<keyword evidence="3 8" id="KW-0479">Metal-binding</keyword>
<dbReference type="InterPro" id="IPR001478">
    <property type="entry name" value="PDZ"/>
</dbReference>
<dbReference type="PROSITE" id="PS00478">
    <property type="entry name" value="LIM_DOMAIN_1"/>
    <property type="match status" value="1"/>
</dbReference>